<dbReference type="WBParaSite" id="PSAMB.scaffold9655size4753.g32662.t1">
    <property type="protein sequence ID" value="PSAMB.scaffold9655size4753.g32662.t1"/>
    <property type="gene ID" value="PSAMB.scaffold9655size4753.g32662"/>
</dbReference>
<feature type="region of interest" description="Disordered" evidence="3">
    <location>
        <begin position="41"/>
        <end position="67"/>
    </location>
</feature>
<dbReference type="AlphaFoldDB" id="A0A914XMZ2"/>
<protein>
    <submittedName>
        <fullName evidence="5">Guanine nucleotide exchange factor for Rab-3A</fullName>
    </submittedName>
</protein>
<dbReference type="Pfam" id="PF25555">
    <property type="entry name" value="RAB3A-like_C"/>
    <property type="match status" value="1"/>
</dbReference>
<sequence>MVQDAQMKRVHAEKLLNESKMKIDVLTAEVEALKSLVLSQSPGRGATGSHLHQSRASPHNSPAARKTSLTPKAWLTNAANAANSPVKKLPFMQRRNTSEGIDDLPLSAADLRLIEEEERLQKQVDFKEVDPIFHKEFTQWRERPEIDPESPFLRRILNEEIKTCLHFDNMELASLVLEAITTNALEIELISEQKPTVKTCALSQVPRFCPFRMRVDANADWHFVSQLCRNRIAAVCDFFTYLRYLRQGLIKCGLHDAYWDVIGLRKNIALARLGLGFIPKQGVRGDDDAH</sequence>
<evidence type="ECO:0000256" key="2">
    <source>
        <dbReference type="ARBA" id="ARBA00025794"/>
    </source>
</evidence>
<dbReference type="CDD" id="cd21044">
    <property type="entry name" value="Rab11BD_RAB3IP_like"/>
    <property type="match status" value="1"/>
</dbReference>
<reference evidence="5" key="1">
    <citation type="submission" date="2022-11" db="UniProtKB">
        <authorList>
            <consortium name="WormBaseParasite"/>
        </authorList>
    </citation>
    <scope>IDENTIFICATION</scope>
</reference>
<dbReference type="PANTHER" id="PTHR14430">
    <property type="entry name" value="RABIN3-RELATED"/>
    <property type="match status" value="1"/>
</dbReference>
<keyword evidence="1" id="KW-0175">Coiled coil</keyword>
<comment type="similarity">
    <text evidence="2">Belongs to the SEC2 family.</text>
</comment>
<proteinExistence type="inferred from homology"/>
<keyword evidence="4" id="KW-1185">Reference proteome</keyword>
<dbReference type="InterPro" id="IPR040351">
    <property type="entry name" value="RAB3IL/RAB3IP/Sec2"/>
</dbReference>
<dbReference type="GO" id="GO:0070319">
    <property type="term" value="C:Golgi to plasma membrane transport vesicle"/>
    <property type="evidence" value="ECO:0007669"/>
    <property type="project" value="TreeGrafter"/>
</dbReference>
<accession>A0A914XMZ2</accession>
<dbReference type="Gene3D" id="1.20.5.4880">
    <property type="match status" value="1"/>
</dbReference>
<dbReference type="PANTHER" id="PTHR14430:SF0">
    <property type="entry name" value="SEC2P DOMAIN-CONTAINING PROTEIN"/>
    <property type="match status" value="1"/>
</dbReference>
<organism evidence="4 5">
    <name type="scientific">Plectus sambesii</name>
    <dbReference type="NCBI Taxonomy" id="2011161"/>
    <lineage>
        <taxon>Eukaryota</taxon>
        <taxon>Metazoa</taxon>
        <taxon>Ecdysozoa</taxon>
        <taxon>Nematoda</taxon>
        <taxon>Chromadorea</taxon>
        <taxon>Plectida</taxon>
        <taxon>Plectina</taxon>
        <taxon>Plectoidea</taxon>
        <taxon>Plectidae</taxon>
        <taxon>Plectus</taxon>
    </lineage>
</organism>
<evidence type="ECO:0000256" key="1">
    <source>
        <dbReference type="ARBA" id="ARBA00023054"/>
    </source>
</evidence>
<evidence type="ECO:0000256" key="3">
    <source>
        <dbReference type="SAM" id="MobiDB-lite"/>
    </source>
</evidence>
<name>A0A914XMZ2_9BILA</name>
<evidence type="ECO:0000313" key="5">
    <source>
        <dbReference type="WBParaSite" id="PSAMB.scaffold9655size4753.g32662.t1"/>
    </source>
</evidence>
<dbReference type="Proteomes" id="UP000887566">
    <property type="component" value="Unplaced"/>
</dbReference>
<feature type="compositionally biased region" description="Polar residues" evidence="3">
    <location>
        <begin position="50"/>
        <end position="60"/>
    </location>
</feature>
<dbReference type="GO" id="GO:0006887">
    <property type="term" value="P:exocytosis"/>
    <property type="evidence" value="ECO:0007669"/>
    <property type="project" value="TreeGrafter"/>
</dbReference>
<dbReference type="GO" id="GO:0005085">
    <property type="term" value="F:guanyl-nucleotide exchange factor activity"/>
    <property type="evidence" value="ECO:0007669"/>
    <property type="project" value="InterPro"/>
</dbReference>
<evidence type="ECO:0000313" key="4">
    <source>
        <dbReference type="Proteomes" id="UP000887566"/>
    </source>
</evidence>